<evidence type="ECO:0000256" key="3">
    <source>
        <dbReference type="ARBA" id="ARBA00022763"/>
    </source>
</evidence>
<dbReference type="EMBL" id="MNUV01000051">
    <property type="protein sequence ID" value="OIO07082.1"/>
    <property type="molecule type" value="Genomic_DNA"/>
</dbReference>
<evidence type="ECO:0000256" key="13">
    <source>
        <dbReference type="RuleBase" id="RU003555"/>
    </source>
</evidence>
<dbReference type="Pfam" id="PF18073">
    <property type="entry name" value="Zn_ribbon_LapB"/>
    <property type="match status" value="1"/>
</dbReference>
<dbReference type="SUPFAM" id="SSF52540">
    <property type="entry name" value="P-loop containing nucleoside triphosphate hydrolases"/>
    <property type="match status" value="1"/>
</dbReference>
<dbReference type="Pfam" id="PF13481">
    <property type="entry name" value="AAA_25"/>
    <property type="match status" value="1"/>
</dbReference>
<dbReference type="InterPro" id="IPR041166">
    <property type="entry name" value="Rubredoxin_2"/>
</dbReference>
<dbReference type="Proteomes" id="UP000182860">
    <property type="component" value="Unassembled WGS sequence"/>
</dbReference>
<evidence type="ECO:0000256" key="4">
    <source>
        <dbReference type="ARBA" id="ARBA00022771"/>
    </source>
</evidence>
<keyword evidence="6 13" id="KW-0862">Zinc</keyword>
<dbReference type="InterPro" id="IPR027417">
    <property type="entry name" value="P-loop_NTPase"/>
</dbReference>
<organism evidence="15 16">
    <name type="scientific">Candidatus Falkowbacteria bacterium CG1_02_41_21</name>
    <dbReference type="NCBI Taxonomy" id="1805147"/>
    <lineage>
        <taxon>Bacteria</taxon>
        <taxon>Candidatus Falkowiibacteriota</taxon>
    </lineage>
</organism>
<feature type="region of interest" description="Lon-protease-like" evidence="11">
    <location>
        <begin position="360"/>
        <end position="464"/>
    </location>
</feature>
<comment type="function">
    <text evidence="13">DNA-dependent ATPase involved in processing of recombination intermediates, plays a role in repairing DNA breaks. Stimulates the branch migration of RecA-mediated strand transfer reactions, allowing the 3' invading strand to extend heteroduplex DNA faster. Binds ssDNA in the presence of ADP but not other nucleotides, has ATPase activity that is stimulated by ssDNA and various branched DNA structures, but inhibited by SSB. Does not have RecA's homology-searching function.</text>
</comment>
<feature type="domain" description="RecA family profile 1" evidence="14">
    <location>
        <begin position="74"/>
        <end position="224"/>
    </location>
</feature>
<dbReference type="InterPro" id="IPR014721">
    <property type="entry name" value="Ribsml_uS5_D2-typ_fold_subgr"/>
</dbReference>
<keyword evidence="3 11" id="KW-0227">DNA damage</keyword>
<dbReference type="GO" id="GO:0005524">
    <property type="term" value="F:ATP binding"/>
    <property type="evidence" value="ECO:0007669"/>
    <property type="project" value="UniProtKB-UniRule"/>
</dbReference>
<evidence type="ECO:0000256" key="8">
    <source>
        <dbReference type="ARBA" id="ARBA00023016"/>
    </source>
</evidence>
<dbReference type="GO" id="GO:0005829">
    <property type="term" value="C:cytosol"/>
    <property type="evidence" value="ECO:0007669"/>
    <property type="project" value="TreeGrafter"/>
</dbReference>
<keyword evidence="9 11" id="KW-0238">DNA-binding</keyword>
<keyword evidence="5" id="KW-0378">Hydrolase</keyword>
<accession>A0A1J4T5L9</accession>
<protein>
    <recommendedName>
        <fullName evidence="11 12">DNA repair protein RadA</fullName>
    </recommendedName>
</protein>
<evidence type="ECO:0000256" key="1">
    <source>
        <dbReference type="ARBA" id="ARBA00022723"/>
    </source>
</evidence>
<evidence type="ECO:0000256" key="2">
    <source>
        <dbReference type="ARBA" id="ARBA00022741"/>
    </source>
</evidence>
<dbReference type="PRINTS" id="PR01874">
    <property type="entry name" value="DNAREPAIRADA"/>
</dbReference>
<dbReference type="InterPro" id="IPR020588">
    <property type="entry name" value="RecA_ATP-bd"/>
</dbReference>
<dbReference type="GO" id="GO:0003684">
    <property type="term" value="F:damaged DNA binding"/>
    <property type="evidence" value="ECO:0007669"/>
    <property type="project" value="InterPro"/>
</dbReference>
<dbReference type="PROSITE" id="PS50162">
    <property type="entry name" value="RECA_2"/>
    <property type="match status" value="1"/>
</dbReference>
<comment type="caution">
    <text evidence="15">The sequence shown here is derived from an EMBL/GenBank/DDBJ whole genome shotgun (WGS) entry which is preliminary data.</text>
</comment>
<evidence type="ECO:0000256" key="5">
    <source>
        <dbReference type="ARBA" id="ARBA00022801"/>
    </source>
</evidence>
<keyword evidence="4 13" id="KW-0863">Zinc-finger</keyword>
<gene>
    <name evidence="11" type="primary">radA</name>
    <name evidence="15" type="ORF">AUJ35_02840</name>
</gene>
<dbReference type="GO" id="GO:0016787">
    <property type="term" value="F:hydrolase activity"/>
    <property type="evidence" value="ECO:0007669"/>
    <property type="project" value="UniProtKB-KW"/>
</dbReference>
<evidence type="ECO:0000256" key="7">
    <source>
        <dbReference type="ARBA" id="ARBA00022840"/>
    </source>
</evidence>
<dbReference type="PANTHER" id="PTHR32472">
    <property type="entry name" value="DNA REPAIR PROTEIN RADA"/>
    <property type="match status" value="1"/>
</dbReference>
<comment type="domain">
    <text evidence="11">The middle region has homology to RecA with ATPase motifs including the RadA KNRFG motif, while the C-terminus is homologous to Lon protease.</text>
</comment>
<dbReference type="InterPro" id="IPR020568">
    <property type="entry name" value="Ribosomal_Su5_D2-typ_SF"/>
</dbReference>
<dbReference type="PANTHER" id="PTHR32472:SF10">
    <property type="entry name" value="DNA REPAIR PROTEIN RADA-LIKE PROTEIN"/>
    <property type="match status" value="1"/>
</dbReference>
<dbReference type="InterPro" id="IPR003593">
    <property type="entry name" value="AAA+_ATPase"/>
</dbReference>
<feature type="short sequence motif" description="RadA KNRFG motif" evidence="11">
    <location>
        <begin position="261"/>
        <end position="265"/>
    </location>
</feature>
<dbReference type="AlphaFoldDB" id="A0A1J4T5L9"/>
<evidence type="ECO:0000256" key="12">
    <source>
        <dbReference type="NCBIfam" id="TIGR00416"/>
    </source>
</evidence>
<comment type="similarity">
    <text evidence="11 13">Belongs to the RecA family. RadA subfamily.</text>
</comment>
<feature type="binding site" evidence="11">
    <location>
        <begin position="103"/>
        <end position="110"/>
    </location>
    <ligand>
        <name>ATP</name>
        <dbReference type="ChEBI" id="CHEBI:30616"/>
    </ligand>
</feature>
<dbReference type="Gene3D" id="3.40.50.300">
    <property type="entry name" value="P-loop containing nucleotide triphosphate hydrolases"/>
    <property type="match status" value="1"/>
</dbReference>
<dbReference type="CDD" id="cd01121">
    <property type="entry name" value="RadA_SMS_N"/>
    <property type="match status" value="1"/>
</dbReference>
<reference evidence="15 16" key="1">
    <citation type="journal article" date="2016" name="Environ. Microbiol.">
        <title>Genomic resolution of a cold subsurface aquifer community provides metabolic insights for novel microbes adapted to high CO concentrations.</title>
        <authorList>
            <person name="Probst A.J."/>
            <person name="Castelle C.J."/>
            <person name="Singh A."/>
            <person name="Brown C.T."/>
            <person name="Anantharaman K."/>
            <person name="Sharon I."/>
            <person name="Hug L.A."/>
            <person name="Burstein D."/>
            <person name="Emerson J.B."/>
            <person name="Thomas B.C."/>
            <person name="Banfield J.F."/>
        </authorList>
    </citation>
    <scope>NUCLEOTIDE SEQUENCE [LARGE SCALE GENOMIC DNA]</scope>
    <source>
        <strain evidence="15">CG1_02_41_21</strain>
    </source>
</reference>
<proteinExistence type="inferred from homology"/>
<keyword evidence="1 11" id="KW-0479">Metal-binding</keyword>
<dbReference type="GO" id="GO:0140664">
    <property type="term" value="F:ATP-dependent DNA damage sensor activity"/>
    <property type="evidence" value="ECO:0007669"/>
    <property type="project" value="InterPro"/>
</dbReference>
<dbReference type="Pfam" id="PF13541">
    <property type="entry name" value="ChlI"/>
    <property type="match status" value="1"/>
</dbReference>
<dbReference type="HAMAP" id="MF_01498">
    <property type="entry name" value="RadA_bact"/>
    <property type="match status" value="1"/>
</dbReference>
<evidence type="ECO:0000313" key="15">
    <source>
        <dbReference type="EMBL" id="OIO07082.1"/>
    </source>
</evidence>
<sequence length="464" mass="50070">MSEKNNTIFVCSKCDAQYSKWSGRCLECGSWGTIAQEMVDVSDSRSSFGVLDKKLPKNIKGANIIDLNSVIETNLSRLATGIAEVDRVLGGGLVPGSLILLSGEPGVGKSTIVAQMANALAKKSEATILYVSGEESAAQVKSRLDRLGCDLKNLKFVSEINAEKIIAASIQVNPILVIVDSIQTVYSSQVPSEAGSLNQIRACAVKFLELAKTHNIAVCLIGHITKDGQIAGPKSLEHIVDTVIYLETETLNNYYILRTSKNRFGSVNELGILEMTGAGFKEVANPTAVFLEESDRGLAGSVISCIIEGTRPFLVDIQALVTKTIFGYPQRKASGFDLNRLQVLTAVLSKRQKVNLSSQDVILNVVGGLKISDPALDLAVCLAMVSSLLNLPIDRRMLVLGEVGLGGELRPVTKLEFRLKEAEKMGFTRVLIPEMKLDGLAKMKNMEIIKVKTLSEAMDAVAKN</sequence>
<dbReference type="NCBIfam" id="TIGR00416">
    <property type="entry name" value="sms"/>
    <property type="match status" value="1"/>
</dbReference>
<evidence type="ECO:0000256" key="9">
    <source>
        <dbReference type="ARBA" id="ARBA00023125"/>
    </source>
</evidence>
<evidence type="ECO:0000256" key="10">
    <source>
        <dbReference type="ARBA" id="ARBA00023204"/>
    </source>
</evidence>
<keyword evidence="7 11" id="KW-0067">ATP-binding</keyword>
<dbReference type="GO" id="GO:0008270">
    <property type="term" value="F:zinc ion binding"/>
    <property type="evidence" value="ECO:0007669"/>
    <property type="project" value="UniProtKB-KW"/>
</dbReference>
<evidence type="ECO:0000313" key="16">
    <source>
        <dbReference type="Proteomes" id="UP000182860"/>
    </source>
</evidence>
<keyword evidence="8 11" id="KW-0346">Stress response</keyword>
<evidence type="ECO:0000259" key="14">
    <source>
        <dbReference type="PROSITE" id="PS50162"/>
    </source>
</evidence>
<keyword evidence="2 11" id="KW-0547">Nucleotide-binding</keyword>
<dbReference type="Gene3D" id="3.30.230.10">
    <property type="match status" value="1"/>
</dbReference>
<dbReference type="GO" id="GO:0000725">
    <property type="term" value="P:recombinational repair"/>
    <property type="evidence" value="ECO:0007669"/>
    <property type="project" value="UniProtKB-UniRule"/>
</dbReference>
<dbReference type="SMART" id="SM00382">
    <property type="entry name" value="AAA"/>
    <property type="match status" value="1"/>
</dbReference>
<dbReference type="SUPFAM" id="SSF54211">
    <property type="entry name" value="Ribosomal protein S5 domain 2-like"/>
    <property type="match status" value="1"/>
</dbReference>
<dbReference type="InterPro" id="IPR004504">
    <property type="entry name" value="DNA_repair_RadA"/>
</dbReference>
<dbReference type="FunFam" id="3.40.50.300:FF:000050">
    <property type="entry name" value="DNA repair protein RadA"/>
    <property type="match status" value="1"/>
</dbReference>
<evidence type="ECO:0000256" key="11">
    <source>
        <dbReference type="HAMAP-Rule" id="MF_01498"/>
    </source>
</evidence>
<name>A0A1J4T5L9_9BACT</name>
<comment type="function">
    <text evidence="11">Plays a role in repairing double-strand DNA breaks, probably involving stabilizing or processing branched DNA or blocked replication forks.</text>
</comment>
<evidence type="ECO:0000256" key="6">
    <source>
        <dbReference type="ARBA" id="ARBA00022833"/>
    </source>
</evidence>
<keyword evidence="10 11" id="KW-0234">DNA repair</keyword>